<evidence type="ECO:0000313" key="8">
    <source>
        <dbReference type="EMBL" id="SHF57805.1"/>
    </source>
</evidence>
<keyword evidence="6 7" id="KW-0503">Monooxygenase</keyword>
<dbReference type="InterPro" id="IPR017972">
    <property type="entry name" value="Cyt_P450_CS"/>
</dbReference>
<accession>A0A1M5CSV1</accession>
<keyword evidence="9" id="KW-1185">Reference proteome</keyword>
<dbReference type="GO" id="GO:0020037">
    <property type="term" value="F:heme binding"/>
    <property type="evidence" value="ECO:0007669"/>
    <property type="project" value="InterPro"/>
</dbReference>
<dbReference type="GO" id="GO:0006707">
    <property type="term" value="P:cholesterol catabolic process"/>
    <property type="evidence" value="ECO:0007669"/>
    <property type="project" value="TreeGrafter"/>
</dbReference>
<evidence type="ECO:0000256" key="2">
    <source>
        <dbReference type="ARBA" id="ARBA00022617"/>
    </source>
</evidence>
<dbReference type="SUPFAM" id="SSF48264">
    <property type="entry name" value="Cytochrome P450"/>
    <property type="match status" value="1"/>
</dbReference>
<dbReference type="GO" id="GO:0036199">
    <property type="term" value="F:cholest-4-en-3-one 26-monooxygenase activity"/>
    <property type="evidence" value="ECO:0007669"/>
    <property type="project" value="TreeGrafter"/>
</dbReference>
<protein>
    <recommendedName>
        <fullName evidence="10">Cytochrome P450</fullName>
    </recommendedName>
</protein>
<dbReference type="CDD" id="cd20625">
    <property type="entry name" value="CYP164-like"/>
    <property type="match status" value="1"/>
</dbReference>
<dbReference type="AlphaFoldDB" id="A0A1M5CSV1"/>
<evidence type="ECO:0000256" key="3">
    <source>
        <dbReference type="ARBA" id="ARBA00022723"/>
    </source>
</evidence>
<dbReference type="STRING" id="1206085.SAMN05443575_0341"/>
<evidence type="ECO:0000256" key="1">
    <source>
        <dbReference type="ARBA" id="ARBA00010617"/>
    </source>
</evidence>
<dbReference type="PANTHER" id="PTHR46696">
    <property type="entry name" value="P450, PUTATIVE (EUROFUNG)-RELATED"/>
    <property type="match status" value="1"/>
</dbReference>
<dbReference type="FunFam" id="1.10.630.10:FF:000018">
    <property type="entry name" value="Cytochrome P450 monooxygenase"/>
    <property type="match status" value="1"/>
</dbReference>
<dbReference type="InterPro" id="IPR002397">
    <property type="entry name" value="Cyt_P450_B"/>
</dbReference>
<keyword evidence="4 7" id="KW-0560">Oxidoreductase</keyword>
<dbReference type="PROSITE" id="PS00086">
    <property type="entry name" value="CYTOCHROME_P450"/>
    <property type="match status" value="1"/>
</dbReference>
<reference evidence="8 9" key="1">
    <citation type="submission" date="2016-11" db="EMBL/GenBank/DDBJ databases">
        <authorList>
            <person name="Jaros S."/>
            <person name="Januszkiewicz K."/>
            <person name="Wedrychowicz H."/>
        </authorList>
    </citation>
    <scope>NUCLEOTIDE SEQUENCE [LARGE SCALE GENOMIC DNA]</scope>
    <source>
        <strain evidence="8 9">DSM 45627</strain>
    </source>
</reference>
<dbReference type="PRINTS" id="PR00359">
    <property type="entry name" value="BP450"/>
</dbReference>
<dbReference type="EMBL" id="FQVU01000001">
    <property type="protein sequence ID" value="SHF57805.1"/>
    <property type="molecule type" value="Genomic_DNA"/>
</dbReference>
<dbReference type="GO" id="GO:0008395">
    <property type="term" value="F:steroid hydroxylase activity"/>
    <property type="evidence" value="ECO:0007669"/>
    <property type="project" value="TreeGrafter"/>
</dbReference>
<dbReference type="PRINTS" id="PR00385">
    <property type="entry name" value="P450"/>
</dbReference>
<evidence type="ECO:0000313" key="9">
    <source>
        <dbReference type="Proteomes" id="UP000186132"/>
    </source>
</evidence>
<comment type="similarity">
    <text evidence="1 7">Belongs to the cytochrome P450 family.</text>
</comment>
<dbReference type="PANTHER" id="PTHR46696:SF4">
    <property type="entry name" value="BIOTIN BIOSYNTHESIS CYTOCHROME P450"/>
    <property type="match status" value="1"/>
</dbReference>
<evidence type="ECO:0008006" key="10">
    <source>
        <dbReference type="Google" id="ProtNLM"/>
    </source>
</evidence>
<evidence type="ECO:0000256" key="7">
    <source>
        <dbReference type="RuleBase" id="RU000461"/>
    </source>
</evidence>
<dbReference type="Pfam" id="PF00067">
    <property type="entry name" value="p450"/>
    <property type="match status" value="1"/>
</dbReference>
<keyword evidence="2 7" id="KW-0349">Heme</keyword>
<gene>
    <name evidence="8" type="ORF">SAMN05443575_0341</name>
</gene>
<evidence type="ECO:0000256" key="6">
    <source>
        <dbReference type="ARBA" id="ARBA00023033"/>
    </source>
</evidence>
<dbReference type="InterPro" id="IPR036396">
    <property type="entry name" value="Cyt_P450_sf"/>
</dbReference>
<keyword evidence="3 7" id="KW-0479">Metal-binding</keyword>
<evidence type="ECO:0000256" key="5">
    <source>
        <dbReference type="ARBA" id="ARBA00023004"/>
    </source>
</evidence>
<proteinExistence type="inferred from homology"/>
<dbReference type="Proteomes" id="UP000186132">
    <property type="component" value="Unassembled WGS sequence"/>
</dbReference>
<evidence type="ECO:0000256" key="4">
    <source>
        <dbReference type="ARBA" id="ARBA00023002"/>
    </source>
</evidence>
<dbReference type="Gene3D" id="1.10.630.10">
    <property type="entry name" value="Cytochrome P450"/>
    <property type="match status" value="1"/>
</dbReference>
<dbReference type="InterPro" id="IPR001128">
    <property type="entry name" value="Cyt_P450"/>
</dbReference>
<dbReference type="RefSeq" id="WP_073385117.1">
    <property type="nucleotide sequence ID" value="NZ_FQVU01000001.1"/>
</dbReference>
<dbReference type="GO" id="GO:0005506">
    <property type="term" value="F:iron ion binding"/>
    <property type="evidence" value="ECO:0007669"/>
    <property type="project" value="InterPro"/>
</dbReference>
<name>A0A1M5CSV1_9ACTN</name>
<organism evidence="8 9">
    <name type="scientific">Jatrophihabitans endophyticus</name>
    <dbReference type="NCBI Taxonomy" id="1206085"/>
    <lineage>
        <taxon>Bacteria</taxon>
        <taxon>Bacillati</taxon>
        <taxon>Actinomycetota</taxon>
        <taxon>Actinomycetes</taxon>
        <taxon>Jatrophihabitantales</taxon>
        <taxon>Jatrophihabitantaceae</taxon>
        <taxon>Jatrophihabitans</taxon>
    </lineage>
</organism>
<sequence length="440" mass="47927">MRSLARWVVLHGLGRAVTRRWAKGGDPQARLIADPDVRADPFPIYDEIREQGPLVPTRIGYVTASHAVASAVLRSDDFRTTSVSTSVLPPLQWIERRTRTGALHPLEPPSLLSVEPPTHTRYRTLVSSVFTARAVAAMRVDVQAVADRLLDEIVAAGHDAPVDIVTRYCARLPVAVIGDILGVAEADRDRVLRFGEHAAPSLDFALPYRQFRTVERGLVGFDRWLGDHLAALRRNPGQDLMSELIRAQVDGEHLADDELRATAGLVLVAGFETTVNLLGSGVRLLLDHPDQLAILRDEPEHWTTAVDEVLRLESPVQLTARIANTDVELGGRTVARDGFVSVLLAGANRDPGVFADPNRFDVRRPNANRHLAFSGGRHFCLGAALARLEGEVGLRTLFERLPGLVAAGAGTRRSTRVLRGWASLPVRTGTTAPDGRTAAV</sequence>
<keyword evidence="5 7" id="KW-0408">Iron</keyword>
<dbReference type="OrthoDB" id="142769at2"/>